<proteinExistence type="predicted"/>
<dbReference type="InterPro" id="IPR007492">
    <property type="entry name" value="LytTR_DNA-bd_dom"/>
</dbReference>
<dbReference type="SUPFAM" id="SSF52172">
    <property type="entry name" value="CheY-like"/>
    <property type="match status" value="1"/>
</dbReference>
<dbReference type="Gene3D" id="2.40.50.1020">
    <property type="entry name" value="LytTr DNA-binding domain"/>
    <property type="match status" value="1"/>
</dbReference>
<dbReference type="Pfam" id="PF00072">
    <property type="entry name" value="Response_reg"/>
    <property type="match status" value="1"/>
</dbReference>
<evidence type="ECO:0000313" key="4">
    <source>
        <dbReference type="EMBL" id="MDJ1481354.1"/>
    </source>
</evidence>
<dbReference type="PROSITE" id="PS50110">
    <property type="entry name" value="RESPONSE_REGULATORY"/>
    <property type="match status" value="1"/>
</dbReference>
<dbReference type="InterPro" id="IPR001789">
    <property type="entry name" value="Sig_transdc_resp-reg_receiver"/>
</dbReference>
<sequence>MKIKCLVVDDEPLAVQLLCDYIEQIPFLTLEKTCYNAMEALDFMHLHKVDLIFLDINMPHITGMAFADLLDKQQKVIFTTAYTQYAIESYEKNAIDYLLKPITFERFMKAITKIIALSKDSSPVTSPSETEADTESVFVKTGKSVVKIDLRQVLFIEGLKDYVIFYIEQEKHIVYKRMKELEDILPEYFHRIHNSYIVNIHTIHKIEDNHIYIHETRLPISEKYRVTFMQIIQQKLL</sequence>
<keyword evidence="4" id="KW-0238">DNA-binding</keyword>
<protein>
    <submittedName>
        <fullName evidence="4">LytTR family DNA-binding domain-containing protein</fullName>
    </submittedName>
</protein>
<organism evidence="4 5">
    <name type="scientific">Xanthocytophaga flava</name>
    <dbReference type="NCBI Taxonomy" id="3048013"/>
    <lineage>
        <taxon>Bacteria</taxon>
        <taxon>Pseudomonadati</taxon>
        <taxon>Bacteroidota</taxon>
        <taxon>Cytophagia</taxon>
        <taxon>Cytophagales</taxon>
        <taxon>Rhodocytophagaceae</taxon>
        <taxon>Xanthocytophaga</taxon>
    </lineage>
</organism>
<dbReference type="EMBL" id="JASJOS010000005">
    <property type="protein sequence ID" value="MDJ1481354.1"/>
    <property type="molecule type" value="Genomic_DNA"/>
</dbReference>
<dbReference type="AlphaFoldDB" id="A0AAE3U945"/>
<name>A0AAE3U945_9BACT</name>
<accession>A0AAE3U945</accession>
<evidence type="ECO:0000256" key="1">
    <source>
        <dbReference type="PROSITE-ProRule" id="PRU00169"/>
    </source>
</evidence>
<dbReference type="GO" id="GO:0003677">
    <property type="term" value="F:DNA binding"/>
    <property type="evidence" value="ECO:0007669"/>
    <property type="project" value="UniProtKB-KW"/>
</dbReference>
<feature type="domain" description="Response regulatory" evidence="2">
    <location>
        <begin position="4"/>
        <end position="115"/>
    </location>
</feature>
<comment type="caution">
    <text evidence="4">The sequence shown here is derived from an EMBL/GenBank/DDBJ whole genome shotgun (WGS) entry which is preliminary data.</text>
</comment>
<dbReference type="SMART" id="SM00850">
    <property type="entry name" value="LytTR"/>
    <property type="match status" value="1"/>
</dbReference>
<reference evidence="4" key="1">
    <citation type="submission" date="2023-05" db="EMBL/GenBank/DDBJ databases">
        <authorList>
            <person name="Zhang X."/>
        </authorList>
    </citation>
    <scope>NUCLEOTIDE SEQUENCE</scope>
    <source>
        <strain evidence="4">YF14B1</strain>
    </source>
</reference>
<dbReference type="PROSITE" id="PS50930">
    <property type="entry name" value="HTH_LYTTR"/>
    <property type="match status" value="1"/>
</dbReference>
<feature type="domain" description="HTH LytTR-type" evidence="3">
    <location>
        <begin position="139"/>
        <end position="234"/>
    </location>
</feature>
<evidence type="ECO:0000313" key="5">
    <source>
        <dbReference type="Proteomes" id="UP001241110"/>
    </source>
</evidence>
<dbReference type="Pfam" id="PF04397">
    <property type="entry name" value="LytTR"/>
    <property type="match status" value="1"/>
</dbReference>
<evidence type="ECO:0000259" key="3">
    <source>
        <dbReference type="PROSITE" id="PS50930"/>
    </source>
</evidence>
<dbReference type="Proteomes" id="UP001241110">
    <property type="component" value="Unassembled WGS sequence"/>
</dbReference>
<dbReference type="InterPro" id="IPR046947">
    <property type="entry name" value="LytR-like"/>
</dbReference>
<dbReference type="PANTHER" id="PTHR37299:SF1">
    <property type="entry name" value="STAGE 0 SPORULATION PROTEIN A HOMOLOG"/>
    <property type="match status" value="1"/>
</dbReference>
<dbReference type="Gene3D" id="3.40.50.2300">
    <property type="match status" value="1"/>
</dbReference>
<dbReference type="RefSeq" id="WP_313979002.1">
    <property type="nucleotide sequence ID" value="NZ_JASJOS010000005.1"/>
</dbReference>
<keyword evidence="1" id="KW-0597">Phosphoprotein</keyword>
<gene>
    <name evidence="4" type="ORF">QNI16_12725</name>
</gene>
<evidence type="ECO:0000259" key="2">
    <source>
        <dbReference type="PROSITE" id="PS50110"/>
    </source>
</evidence>
<feature type="modified residue" description="4-aspartylphosphate" evidence="1">
    <location>
        <position position="55"/>
    </location>
</feature>
<dbReference type="SMART" id="SM00448">
    <property type="entry name" value="REC"/>
    <property type="match status" value="1"/>
</dbReference>
<dbReference type="InterPro" id="IPR011006">
    <property type="entry name" value="CheY-like_superfamily"/>
</dbReference>
<dbReference type="PANTHER" id="PTHR37299">
    <property type="entry name" value="TRANSCRIPTIONAL REGULATOR-RELATED"/>
    <property type="match status" value="1"/>
</dbReference>
<dbReference type="GO" id="GO:0000156">
    <property type="term" value="F:phosphorelay response regulator activity"/>
    <property type="evidence" value="ECO:0007669"/>
    <property type="project" value="InterPro"/>
</dbReference>